<dbReference type="EMBL" id="LUGG01000007">
    <property type="protein sequence ID" value="OBZ72930.1"/>
    <property type="molecule type" value="Genomic_DNA"/>
</dbReference>
<feature type="region of interest" description="Disordered" evidence="1">
    <location>
        <begin position="32"/>
        <end position="116"/>
    </location>
</feature>
<dbReference type="AlphaFoldDB" id="A0A1C7M7R4"/>
<keyword evidence="3" id="KW-1185">Reference proteome</keyword>
<name>A0A1C7M7R4_GRIFR</name>
<feature type="compositionally biased region" description="Polar residues" evidence="1">
    <location>
        <begin position="58"/>
        <end position="79"/>
    </location>
</feature>
<organism evidence="2 3">
    <name type="scientific">Grifola frondosa</name>
    <name type="common">Maitake</name>
    <name type="synonym">Polyporus frondosus</name>
    <dbReference type="NCBI Taxonomy" id="5627"/>
    <lineage>
        <taxon>Eukaryota</taxon>
        <taxon>Fungi</taxon>
        <taxon>Dikarya</taxon>
        <taxon>Basidiomycota</taxon>
        <taxon>Agaricomycotina</taxon>
        <taxon>Agaricomycetes</taxon>
        <taxon>Polyporales</taxon>
        <taxon>Grifolaceae</taxon>
        <taxon>Grifola</taxon>
    </lineage>
</organism>
<evidence type="ECO:0000313" key="2">
    <source>
        <dbReference type="EMBL" id="OBZ72930.1"/>
    </source>
</evidence>
<evidence type="ECO:0000313" key="3">
    <source>
        <dbReference type="Proteomes" id="UP000092993"/>
    </source>
</evidence>
<sequence>MAPLRTNLVNHFLACYSSSSSPDIAVETYPRSATWPRQETPHSIPQARPAKLTPRARSISTNKNTHPRASNITLSTSEGSDQERRALSPRKQRVAKAAPEQRQTPRAPGAPNGFSVAPVIISVPEPTDGWSAGRCQRPPATQPSGVPIPSGPPVSAAAILQALRTPAPVQSGGTRPPETQTAPVAAASIGTAITGTAESASAAASETHLTARTCSTAYCKTRLPDIRAYPYKNASTTARSRRSGTVAM</sequence>
<dbReference type="Proteomes" id="UP000092993">
    <property type="component" value="Unassembled WGS sequence"/>
</dbReference>
<comment type="caution">
    <text evidence="2">The sequence shown here is derived from an EMBL/GenBank/DDBJ whole genome shotgun (WGS) entry which is preliminary data.</text>
</comment>
<proteinExistence type="predicted"/>
<reference evidence="2 3" key="1">
    <citation type="submission" date="2016-03" db="EMBL/GenBank/DDBJ databases">
        <title>Whole genome sequencing of Grifola frondosa 9006-11.</title>
        <authorList>
            <person name="Min B."/>
            <person name="Park H."/>
            <person name="Kim J.-G."/>
            <person name="Cho H."/>
            <person name="Oh Y.-L."/>
            <person name="Kong W.-S."/>
            <person name="Choi I.-G."/>
        </authorList>
    </citation>
    <scope>NUCLEOTIDE SEQUENCE [LARGE SCALE GENOMIC DNA]</scope>
    <source>
        <strain evidence="2 3">9006-11</strain>
    </source>
</reference>
<protein>
    <submittedName>
        <fullName evidence="2">Uncharacterized protein</fullName>
    </submittedName>
</protein>
<gene>
    <name evidence="2" type="ORF">A0H81_07187</name>
</gene>
<evidence type="ECO:0000256" key="1">
    <source>
        <dbReference type="SAM" id="MobiDB-lite"/>
    </source>
</evidence>
<accession>A0A1C7M7R4</accession>